<dbReference type="RefSeq" id="WP_310799340.1">
    <property type="nucleotide sequence ID" value="NZ_CP123872.1"/>
</dbReference>
<feature type="transmembrane region" description="Helical" evidence="1">
    <location>
        <begin position="65"/>
        <end position="83"/>
    </location>
</feature>
<keyword evidence="1" id="KW-0812">Transmembrane</keyword>
<proteinExistence type="predicted"/>
<dbReference type="Proteomes" id="UP001268683">
    <property type="component" value="Chromosome"/>
</dbReference>
<keyword evidence="3" id="KW-1185">Reference proteome</keyword>
<feature type="transmembrane region" description="Helical" evidence="1">
    <location>
        <begin position="136"/>
        <end position="153"/>
    </location>
</feature>
<evidence type="ECO:0000313" key="2">
    <source>
        <dbReference type="EMBL" id="WND03487.1"/>
    </source>
</evidence>
<feature type="transmembrane region" description="Helical" evidence="1">
    <location>
        <begin position="173"/>
        <end position="190"/>
    </location>
</feature>
<feature type="transmembrane region" description="Helical" evidence="1">
    <location>
        <begin position="95"/>
        <end position="115"/>
    </location>
</feature>
<evidence type="ECO:0000256" key="1">
    <source>
        <dbReference type="SAM" id="Phobius"/>
    </source>
</evidence>
<dbReference type="KEGG" id="tmk:QGN29_03760"/>
<reference evidence="2" key="1">
    <citation type="submission" date="2023-04" db="EMBL/GenBank/DDBJ databases">
        <title>Complete genome sequence of Temperatibacter marinus.</title>
        <authorList>
            <person name="Rong J.-C."/>
            <person name="Yi M.-L."/>
            <person name="Zhao Q."/>
        </authorList>
    </citation>
    <scope>NUCLEOTIDE SEQUENCE</scope>
    <source>
        <strain evidence="2">NBRC 110045</strain>
    </source>
</reference>
<feature type="transmembrane region" description="Helical" evidence="1">
    <location>
        <begin position="221"/>
        <end position="239"/>
    </location>
</feature>
<dbReference type="EMBL" id="CP123872">
    <property type="protein sequence ID" value="WND03487.1"/>
    <property type="molecule type" value="Genomic_DNA"/>
</dbReference>
<gene>
    <name evidence="2" type="ORF">QGN29_03760</name>
</gene>
<dbReference type="AlphaFoldDB" id="A0AA52HAC8"/>
<protein>
    <submittedName>
        <fullName evidence="2">Uncharacterized protein</fullName>
    </submittedName>
</protein>
<feature type="transmembrane region" description="Helical" evidence="1">
    <location>
        <begin position="24"/>
        <end position="44"/>
    </location>
</feature>
<keyword evidence="1" id="KW-1133">Transmembrane helix</keyword>
<name>A0AA52HAC8_9PROT</name>
<organism evidence="2 3">
    <name type="scientific">Temperatibacter marinus</name>
    <dbReference type="NCBI Taxonomy" id="1456591"/>
    <lineage>
        <taxon>Bacteria</taxon>
        <taxon>Pseudomonadati</taxon>
        <taxon>Pseudomonadota</taxon>
        <taxon>Alphaproteobacteria</taxon>
        <taxon>Kordiimonadales</taxon>
        <taxon>Temperatibacteraceae</taxon>
        <taxon>Temperatibacter</taxon>
    </lineage>
</organism>
<accession>A0AA52HAC8</accession>
<sequence>MELDLNPALNFGDYSIMLHDILRWLHVILVAYWLGGEWGVFNASTNVANPDLTLEERWRHINTSVMIDILPRSAIIWLMPVGFHMADNLGVSPVSGIWVIVVWLLTAVWWYGLIWQAFKNRGTDKYVHLTQIDNKIRWVVIPSLIVAGFYNFFTGDVFITGTDAGGNWFGFKMAFFGWVLIIGLYLRYIMTDWVICFKKLEAGPDPEVEAHITETLRKGKLTAYVYWVSISTIAFVGVTKFF</sequence>
<keyword evidence="1" id="KW-0472">Membrane</keyword>
<evidence type="ECO:0000313" key="3">
    <source>
        <dbReference type="Proteomes" id="UP001268683"/>
    </source>
</evidence>